<dbReference type="GO" id="GO:0046872">
    <property type="term" value="F:metal ion binding"/>
    <property type="evidence" value="ECO:0007669"/>
    <property type="project" value="InterPro"/>
</dbReference>
<dbReference type="GeneID" id="108992102"/>
<feature type="region of interest" description="Disordered" evidence="1">
    <location>
        <begin position="74"/>
        <end position="95"/>
    </location>
</feature>
<proteinExistence type="predicted"/>
<protein>
    <submittedName>
        <fullName evidence="4">Heavy metal-associated isoprenylated plant protein 47-like</fullName>
    </submittedName>
</protein>
<dbReference type="AlphaFoldDB" id="A0A2I4ERR7"/>
<name>A0A2I4ERR7_JUGRE</name>
<dbReference type="KEGG" id="jre:108992102"/>
<feature type="compositionally biased region" description="Basic and acidic residues" evidence="1">
    <location>
        <begin position="74"/>
        <end position="91"/>
    </location>
</feature>
<evidence type="ECO:0000256" key="1">
    <source>
        <dbReference type="SAM" id="MobiDB-lite"/>
    </source>
</evidence>
<dbReference type="RefSeq" id="XP_018822096.1">
    <property type="nucleotide sequence ID" value="XM_018966551.2"/>
</dbReference>
<reference evidence="4" key="1">
    <citation type="submission" date="2025-08" db="UniProtKB">
        <authorList>
            <consortium name="RefSeq"/>
        </authorList>
    </citation>
    <scope>IDENTIFICATION</scope>
    <source>
        <tissue evidence="4">Leaves</tissue>
    </source>
</reference>
<dbReference type="STRING" id="51240.A0A2I4ERR7"/>
<dbReference type="PANTHER" id="PTHR46932">
    <property type="entry name" value="HEAVY METAL-ASSOCIATED ISOPRENYLATED PLANT PROTEIN 47"/>
    <property type="match status" value="1"/>
</dbReference>
<sequence length="126" mass="13949">MKQKIVIKVQMTCDKCRTKAIKIAAKSSGTVISVGIEGEDQLVVIGEGVDSACLTRSLRKKLCYATILTVEEVKPPEEEKPKPEEEKKPKPPEPTACHCLCPPPPPRPMYCEVVYHDQNPNSCLTM</sequence>
<dbReference type="PANTHER" id="PTHR46932:SF12">
    <property type="entry name" value="HEAVY METAL-ASSOCIATED ISOPRENYLATED PLANT PROTEIN 47"/>
    <property type="match status" value="1"/>
</dbReference>
<dbReference type="InterPro" id="IPR006121">
    <property type="entry name" value="HMA_dom"/>
</dbReference>
<dbReference type="PROSITE" id="PS50846">
    <property type="entry name" value="HMA_2"/>
    <property type="match status" value="1"/>
</dbReference>
<dbReference type="InterPro" id="IPR042885">
    <property type="entry name" value="HIPP47/16"/>
</dbReference>
<evidence type="ECO:0000313" key="3">
    <source>
        <dbReference type="Proteomes" id="UP000235220"/>
    </source>
</evidence>
<feature type="domain" description="HMA" evidence="2">
    <location>
        <begin position="2"/>
        <end position="70"/>
    </location>
</feature>
<keyword evidence="3" id="KW-1185">Reference proteome</keyword>
<evidence type="ECO:0000313" key="4">
    <source>
        <dbReference type="RefSeq" id="XP_018822096.1"/>
    </source>
</evidence>
<dbReference type="Proteomes" id="UP000235220">
    <property type="component" value="Chromosome 6"/>
</dbReference>
<accession>A0A2I4ERR7</accession>
<gene>
    <name evidence="4" type="primary">LOC108992102</name>
</gene>
<dbReference type="Gene3D" id="3.30.70.100">
    <property type="match status" value="1"/>
</dbReference>
<organism evidence="3 4">
    <name type="scientific">Juglans regia</name>
    <name type="common">English walnut</name>
    <dbReference type="NCBI Taxonomy" id="51240"/>
    <lineage>
        <taxon>Eukaryota</taxon>
        <taxon>Viridiplantae</taxon>
        <taxon>Streptophyta</taxon>
        <taxon>Embryophyta</taxon>
        <taxon>Tracheophyta</taxon>
        <taxon>Spermatophyta</taxon>
        <taxon>Magnoliopsida</taxon>
        <taxon>eudicotyledons</taxon>
        <taxon>Gunneridae</taxon>
        <taxon>Pentapetalae</taxon>
        <taxon>rosids</taxon>
        <taxon>fabids</taxon>
        <taxon>Fagales</taxon>
        <taxon>Juglandaceae</taxon>
        <taxon>Juglans</taxon>
    </lineage>
</organism>
<evidence type="ECO:0000259" key="2">
    <source>
        <dbReference type="PROSITE" id="PS50846"/>
    </source>
</evidence>
<dbReference type="InParanoid" id="A0A2I4ERR7"/>
<dbReference type="OrthoDB" id="692882at2759"/>